<dbReference type="GO" id="GO:0030527">
    <property type="term" value="F:structural constituent of chromatin"/>
    <property type="evidence" value="ECO:0007669"/>
    <property type="project" value="InterPro"/>
</dbReference>
<dbReference type="RefSeq" id="WP_093230786.1">
    <property type="nucleotide sequence ID" value="NZ_FORR01000013.1"/>
</dbReference>
<dbReference type="STRING" id="46223.SAMN05421852_11326"/>
<dbReference type="OrthoDB" id="9799835at2"/>
<gene>
    <name evidence="5" type="ORF">SAMN05421852_11326</name>
</gene>
<proteinExistence type="inferred from homology"/>
<dbReference type="GO" id="GO:0006270">
    <property type="term" value="P:DNA replication initiation"/>
    <property type="evidence" value="ECO:0007669"/>
    <property type="project" value="UniProtKB-ARBA"/>
</dbReference>
<evidence type="ECO:0000313" key="6">
    <source>
        <dbReference type="Proteomes" id="UP000199545"/>
    </source>
</evidence>
<sequence>MNKTDLINKVAEATGKSKKDATLAVEAVLNAITEALRAGDKVQLIGFGNFEVRERAERQGRNPQTGEPITIPAMKVPAFKPGKQLKEEVNQKQVQVTE</sequence>
<dbReference type="GO" id="GO:0030261">
    <property type="term" value="P:chromosome condensation"/>
    <property type="evidence" value="ECO:0007669"/>
    <property type="project" value="UniProtKB-KW"/>
</dbReference>
<dbReference type="FunFam" id="4.10.520.10:FF:000001">
    <property type="entry name" value="DNA-binding protein HU"/>
    <property type="match status" value="1"/>
</dbReference>
<organism evidence="5 6">
    <name type="scientific">Thermoflavimicrobium dichotomicum</name>
    <dbReference type="NCBI Taxonomy" id="46223"/>
    <lineage>
        <taxon>Bacteria</taxon>
        <taxon>Bacillati</taxon>
        <taxon>Bacillota</taxon>
        <taxon>Bacilli</taxon>
        <taxon>Bacillales</taxon>
        <taxon>Thermoactinomycetaceae</taxon>
        <taxon>Thermoflavimicrobium</taxon>
    </lineage>
</organism>
<comment type="similarity">
    <text evidence="1 4">Belongs to the bacterial histone-like protein family.</text>
</comment>
<dbReference type="PANTHER" id="PTHR33175:SF3">
    <property type="entry name" value="DNA-BINDING PROTEIN HU-BETA"/>
    <property type="match status" value="1"/>
</dbReference>
<dbReference type="PRINTS" id="PR01727">
    <property type="entry name" value="DNABINDINGHU"/>
</dbReference>
<dbReference type="InterPro" id="IPR010992">
    <property type="entry name" value="IHF-like_DNA-bd_dom_sf"/>
</dbReference>
<keyword evidence="6" id="KW-1185">Reference proteome</keyword>
<dbReference type="PROSITE" id="PS00045">
    <property type="entry name" value="HISTONE_LIKE"/>
    <property type="match status" value="1"/>
</dbReference>
<evidence type="ECO:0000256" key="4">
    <source>
        <dbReference type="RuleBase" id="RU003939"/>
    </source>
</evidence>
<evidence type="ECO:0000256" key="1">
    <source>
        <dbReference type="ARBA" id="ARBA00010529"/>
    </source>
</evidence>
<dbReference type="GO" id="GO:0042802">
    <property type="term" value="F:identical protein binding"/>
    <property type="evidence" value="ECO:0007669"/>
    <property type="project" value="UniProtKB-ARBA"/>
</dbReference>
<dbReference type="EMBL" id="FORR01000013">
    <property type="protein sequence ID" value="SFJ57792.1"/>
    <property type="molecule type" value="Genomic_DNA"/>
</dbReference>
<dbReference type="GO" id="GO:1990178">
    <property type="term" value="C:HU-DNA complex"/>
    <property type="evidence" value="ECO:0007669"/>
    <property type="project" value="UniProtKB-ARBA"/>
</dbReference>
<name>A0A1I3SI51_9BACL</name>
<dbReference type="SMART" id="SM00411">
    <property type="entry name" value="BHL"/>
    <property type="match status" value="1"/>
</dbReference>
<keyword evidence="2" id="KW-0226">DNA condensation</keyword>
<dbReference type="GO" id="GO:0003677">
    <property type="term" value="F:DNA binding"/>
    <property type="evidence" value="ECO:0007669"/>
    <property type="project" value="UniProtKB-KW"/>
</dbReference>
<dbReference type="InterPro" id="IPR000119">
    <property type="entry name" value="Hist_DNA-bd"/>
</dbReference>
<dbReference type="SUPFAM" id="SSF47729">
    <property type="entry name" value="IHF-like DNA-binding proteins"/>
    <property type="match status" value="1"/>
</dbReference>
<dbReference type="GO" id="GO:1990103">
    <property type="term" value="C:DnaA-HU complex"/>
    <property type="evidence" value="ECO:0007669"/>
    <property type="project" value="UniProtKB-ARBA"/>
</dbReference>
<dbReference type="Gene3D" id="4.10.520.10">
    <property type="entry name" value="IHF-like DNA-binding proteins"/>
    <property type="match status" value="1"/>
</dbReference>
<dbReference type="GO" id="GO:0010467">
    <property type="term" value="P:gene expression"/>
    <property type="evidence" value="ECO:0007669"/>
    <property type="project" value="UniProtKB-ARBA"/>
</dbReference>
<evidence type="ECO:0000313" key="5">
    <source>
        <dbReference type="EMBL" id="SFJ57792.1"/>
    </source>
</evidence>
<dbReference type="PANTHER" id="PTHR33175">
    <property type="entry name" value="DNA-BINDING PROTEIN HU"/>
    <property type="match status" value="1"/>
</dbReference>
<reference evidence="5 6" key="1">
    <citation type="submission" date="2016-10" db="EMBL/GenBank/DDBJ databases">
        <authorList>
            <person name="de Groot N.N."/>
        </authorList>
    </citation>
    <scope>NUCLEOTIDE SEQUENCE [LARGE SCALE GENOMIC DNA]</scope>
    <source>
        <strain evidence="5 6">DSM 44778</strain>
    </source>
</reference>
<dbReference type="Proteomes" id="UP000199545">
    <property type="component" value="Unassembled WGS sequence"/>
</dbReference>
<dbReference type="GO" id="GO:0005829">
    <property type="term" value="C:cytosol"/>
    <property type="evidence" value="ECO:0007669"/>
    <property type="project" value="TreeGrafter"/>
</dbReference>
<protein>
    <submittedName>
        <fullName evidence="5">DNA-binding protein HU-beta</fullName>
    </submittedName>
</protein>
<dbReference type="AlphaFoldDB" id="A0A1I3SI51"/>
<accession>A0A1I3SI51</accession>
<dbReference type="InterPro" id="IPR020816">
    <property type="entry name" value="Histone-like_DNA-bd_CS"/>
</dbReference>
<evidence type="ECO:0000256" key="3">
    <source>
        <dbReference type="ARBA" id="ARBA00023125"/>
    </source>
</evidence>
<evidence type="ECO:0000256" key="2">
    <source>
        <dbReference type="ARBA" id="ARBA00023067"/>
    </source>
</evidence>
<dbReference type="CDD" id="cd13831">
    <property type="entry name" value="HU"/>
    <property type="match status" value="1"/>
</dbReference>
<dbReference type="Pfam" id="PF00216">
    <property type="entry name" value="Bac_DNA_binding"/>
    <property type="match status" value="1"/>
</dbReference>
<keyword evidence="3 5" id="KW-0238">DNA-binding</keyword>